<accession>A0ABP4G8K2</accession>
<name>A0ABP4G8K2_9ACTN</name>
<reference evidence="4" key="1">
    <citation type="journal article" date="2019" name="Int. J. Syst. Evol. Microbiol.">
        <title>The Global Catalogue of Microorganisms (GCM) 10K type strain sequencing project: providing services to taxonomists for standard genome sequencing and annotation.</title>
        <authorList>
            <consortium name="The Broad Institute Genomics Platform"/>
            <consortium name="The Broad Institute Genome Sequencing Center for Infectious Disease"/>
            <person name="Wu L."/>
            <person name="Ma J."/>
        </authorList>
    </citation>
    <scope>NUCLEOTIDE SEQUENCE [LARGE SCALE GENOMIC DNA]</scope>
    <source>
        <strain evidence="4">JCM 13004</strain>
    </source>
</reference>
<dbReference type="EMBL" id="BAAALF010000001">
    <property type="protein sequence ID" value="GAA1215358.1"/>
    <property type="molecule type" value="Genomic_DNA"/>
</dbReference>
<feature type="transmembrane region" description="Helical" evidence="1">
    <location>
        <begin position="20"/>
        <end position="41"/>
    </location>
</feature>
<dbReference type="RefSeq" id="WP_344437720.1">
    <property type="nucleotide sequence ID" value="NZ_BAAALF010000001.1"/>
</dbReference>
<dbReference type="InterPro" id="IPR028087">
    <property type="entry name" value="Tad_N"/>
</dbReference>
<evidence type="ECO:0000313" key="4">
    <source>
        <dbReference type="Proteomes" id="UP001500037"/>
    </source>
</evidence>
<dbReference type="Proteomes" id="UP001500037">
    <property type="component" value="Unassembled WGS sequence"/>
</dbReference>
<evidence type="ECO:0000313" key="3">
    <source>
        <dbReference type="EMBL" id="GAA1215358.1"/>
    </source>
</evidence>
<sequence length="143" mass="14892">MRADATRLQSRCPDEGSMTAFTVVITMGLLALLGLSVDGGLSLAAKVRACGEAQEAARAGARHLDLGQLREQHQLTLRAADAERAADTYLRGAGATGEATVTGDRVTVTVHRTQHTQLLTLVGIASIDVTGTATAHAEETDTP</sequence>
<evidence type="ECO:0000259" key="2">
    <source>
        <dbReference type="Pfam" id="PF13400"/>
    </source>
</evidence>
<keyword evidence="4" id="KW-1185">Reference proteome</keyword>
<comment type="caution">
    <text evidence="3">The sequence shown here is derived from an EMBL/GenBank/DDBJ whole genome shotgun (WGS) entry which is preliminary data.</text>
</comment>
<keyword evidence="1" id="KW-0812">Transmembrane</keyword>
<gene>
    <name evidence="3" type="ORF">GCM10009665_01480</name>
</gene>
<feature type="domain" description="Putative Flp pilus-assembly TadG-like N-terminal" evidence="2">
    <location>
        <begin position="16"/>
        <end position="62"/>
    </location>
</feature>
<evidence type="ECO:0000256" key="1">
    <source>
        <dbReference type="SAM" id="Phobius"/>
    </source>
</evidence>
<protein>
    <recommendedName>
        <fullName evidence="2">Putative Flp pilus-assembly TadG-like N-terminal domain-containing protein</fullName>
    </recommendedName>
</protein>
<keyword evidence="1" id="KW-0472">Membrane</keyword>
<organism evidence="3 4">
    <name type="scientific">Kitasatospora nipponensis</name>
    <dbReference type="NCBI Taxonomy" id="258049"/>
    <lineage>
        <taxon>Bacteria</taxon>
        <taxon>Bacillati</taxon>
        <taxon>Actinomycetota</taxon>
        <taxon>Actinomycetes</taxon>
        <taxon>Kitasatosporales</taxon>
        <taxon>Streptomycetaceae</taxon>
        <taxon>Kitasatospora</taxon>
    </lineage>
</organism>
<proteinExistence type="predicted"/>
<dbReference type="Pfam" id="PF13400">
    <property type="entry name" value="Tad"/>
    <property type="match status" value="1"/>
</dbReference>
<keyword evidence="1" id="KW-1133">Transmembrane helix</keyword>